<name>I2E234_RHIML</name>
<reference evidence="1" key="1">
    <citation type="journal article" date="2012" name="Mol. Plant Microbe Interact.">
        <title>Rhizobial plasmids that cause impaired symbiotic nitrogen fixation and enhanced host invasion.</title>
        <authorList>
            <person name="Crook M.B."/>
            <person name="Lindsay D.P."/>
            <person name="Biggs M.B."/>
            <person name="Bentley J.S."/>
            <person name="Price J.C."/>
            <person name="Clement S.C."/>
            <person name="Clement M.J."/>
            <person name="Long S.R."/>
            <person name="Griffitts J.S."/>
        </authorList>
    </citation>
    <scope>NUCLEOTIDE SEQUENCE</scope>
    <source>
        <strain evidence="1">C017</strain>
        <plasmid evidence="1">pHRC017</plasmid>
    </source>
</reference>
<proteinExistence type="predicted"/>
<accession>I2E234</accession>
<protein>
    <submittedName>
        <fullName evidence="1">Uncharacterized protein</fullName>
    </submittedName>
</protein>
<sequence>MVLEIPLPDDDCHERLIERYGHALNFQGEALGEAVAL</sequence>
<gene>
    <name evidence="1" type="ORF">pHRC017_0509</name>
</gene>
<dbReference type="EMBL" id="JQ665880">
    <property type="protein sequence ID" value="AFJ91552.1"/>
    <property type="molecule type" value="Genomic_DNA"/>
</dbReference>
<dbReference type="AlphaFoldDB" id="I2E234"/>
<evidence type="ECO:0000313" key="1">
    <source>
        <dbReference type="EMBL" id="AFJ91552.1"/>
    </source>
</evidence>
<keyword evidence="1" id="KW-0614">Plasmid</keyword>
<geneLocation type="plasmid" evidence="1">
    <name>pHRC017</name>
</geneLocation>
<organism evidence="1">
    <name type="scientific">Rhizobium meliloti</name>
    <name type="common">Ensifer meliloti</name>
    <name type="synonym">Sinorhizobium meliloti</name>
    <dbReference type="NCBI Taxonomy" id="382"/>
    <lineage>
        <taxon>Bacteria</taxon>
        <taxon>Pseudomonadati</taxon>
        <taxon>Pseudomonadota</taxon>
        <taxon>Alphaproteobacteria</taxon>
        <taxon>Hyphomicrobiales</taxon>
        <taxon>Rhizobiaceae</taxon>
        <taxon>Sinorhizobium/Ensifer group</taxon>
        <taxon>Sinorhizobium</taxon>
    </lineage>
</organism>